<feature type="domain" description="Thioredoxin" evidence="4">
    <location>
        <begin position="1"/>
        <end position="109"/>
    </location>
</feature>
<evidence type="ECO:0000256" key="1">
    <source>
        <dbReference type="ARBA" id="ARBA00008987"/>
    </source>
</evidence>
<dbReference type="InterPro" id="IPR010400">
    <property type="entry name" value="PITH_dom"/>
</dbReference>
<dbReference type="PRINTS" id="PR00421">
    <property type="entry name" value="THIOREDOXIN"/>
</dbReference>
<accession>A0ABR3ZQT3</accession>
<sequence length="331" mass="35395">MSKVTHISSQTQFAGLLKSSKVVIADFFATWCGPCKMIAPVFENIASQLARDNAVTFVKIDTDAQKDIAAKYRITAMPTFLLFRDGNEIERVQGADPRKLESLVNKLVKEAGSAGGASGSGSGGEGSSGSGGADAGGWWTGAAAPRGYTDITDNVEVLRTELLNVDDAAAGNVRVLFGGSRPTGKSEALSASAADWVESDTDEQLMLFIPLQSIAKLHTLQITSNPTDDAARPELIKLYSNSPHNLGFDEAEDTLATQEITIKPTDWNDQGTASIPLKFVKFQNITSLVLFVVSAQDGAEKVRLDRVRLIGEAGEKREMGKLEKIGDEQGE</sequence>
<dbReference type="Pfam" id="PF00085">
    <property type="entry name" value="Thioredoxin"/>
    <property type="match status" value="1"/>
</dbReference>
<dbReference type="InterPro" id="IPR037047">
    <property type="entry name" value="PITH_dom_sf"/>
</dbReference>
<comment type="similarity">
    <text evidence="1">Belongs to the thioredoxin family.</text>
</comment>
<dbReference type="PROSITE" id="PS51352">
    <property type="entry name" value="THIOREDOXIN_2"/>
    <property type="match status" value="1"/>
</dbReference>
<dbReference type="InterPro" id="IPR005746">
    <property type="entry name" value="Thioredoxin"/>
</dbReference>
<protein>
    <submittedName>
        <fullName evidence="6">Thioredoxin-like protein 1</fullName>
    </submittedName>
</protein>
<reference evidence="6 7" key="1">
    <citation type="journal article" date="2024" name="IMA Fungus">
        <title>IMA Genome - F19 : A genome assembly and annotation guide to empower mycologists, including annotated draft genome sequences of Ceratocystis pirilliformis, Diaporthe australafricana, Fusarium ophioides, Paecilomyces lecythidis, and Sporothrix stenoceras.</title>
        <authorList>
            <person name="Aylward J."/>
            <person name="Wilson A.M."/>
            <person name="Visagie C.M."/>
            <person name="Spraker J."/>
            <person name="Barnes I."/>
            <person name="Buitendag C."/>
            <person name="Ceriani C."/>
            <person name="Del Mar Angel L."/>
            <person name="du Plessis D."/>
            <person name="Fuchs T."/>
            <person name="Gasser K."/>
            <person name="Kramer D."/>
            <person name="Li W."/>
            <person name="Munsamy K."/>
            <person name="Piso A."/>
            <person name="Price J.L."/>
            <person name="Sonnekus B."/>
            <person name="Thomas C."/>
            <person name="van der Nest A."/>
            <person name="van Dijk A."/>
            <person name="van Heerden A."/>
            <person name="van Vuuren N."/>
            <person name="Yilmaz N."/>
            <person name="Duong T.A."/>
            <person name="van der Merwe N.A."/>
            <person name="Wingfield M.J."/>
            <person name="Wingfield B.D."/>
        </authorList>
    </citation>
    <scope>NUCLEOTIDE SEQUENCE [LARGE SCALE GENOMIC DNA]</scope>
    <source>
        <strain evidence="6 7">CMW 5346</strain>
    </source>
</reference>
<dbReference type="SUPFAM" id="SSF52833">
    <property type="entry name" value="Thioredoxin-like"/>
    <property type="match status" value="1"/>
</dbReference>
<evidence type="ECO:0000256" key="2">
    <source>
        <dbReference type="ARBA" id="ARBA00023157"/>
    </source>
</evidence>
<evidence type="ECO:0000259" key="5">
    <source>
        <dbReference type="PROSITE" id="PS51532"/>
    </source>
</evidence>
<feature type="domain" description="PITH" evidence="5">
    <location>
        <begin position="140"/>
        <end position="329"/>
    </location>
</feature>
<dbReference type="EMBL" id="JAWCUI010000002">
    <property type="protein sequence ID" value="KAL1903048.1"/>
    <property type="molecule type" value="Genomic_DNA"/>
</dbReference>
<dbReference type="PROSITE" id="PS00194">
    <property type="entry name" value="THIOREDOXIN_1"/>
    <property type="match status" value="1"/>
</dbReference>
<evidence type="ECO:0000313" key="7">
    <source>
        <dbReference type="Proteomes" id="UP001583186"/>
    </source>
</evidence>
<dbReference type="Proteomes" id="UP001583186">
    <property type="component" value="Unassembled WGS sequence"/>
</dbReference>
<dbReference type="PROSITE" id="PS51532">
    <property type="entry name" value="PITH"/>
    <property type="match status" value="1"/>
</dbReference>
<feature type="region of interest" description="Disordered" evidence="3">
    <location>
        <begin position="113"/>
        <end position="136"/>
    </location>
</feature>
<organism evidence="6 7">
    <name type="scientific">Sporothrix stenoceras</name>
    <dbReference type="NCBI Taxonomy" id="5173"/>
    <lineage>
        <taxon>Eukaryota</taxon>
        <taxon>Fungi</taxon>
        <taxon>Dikarya</taxon>
        <taxon>Ascomycota</taxon>
        <taxon>Pezizomycotina</taxon>
        <taxon>Sordariomycetes</taxon>
        <taxon>Sordariomycetidae</taxon>
        <taxon>Ophiostomatales</taxon>
        <taxon>Ophiostomataceae</taxon>
        <taxon>Sporothrix</taxon>
    </lineage>
</organism>
<dbReference type="InterPro" id="IPR036249">
    <property type="entry name" value="Thioredoxin-like_sf"/>
</dbReference>
<dbReference type="Pfam" id="PF06201">
    <property type="entry name" value="PITH"/>
    <property type="match status" value="1"/>
</dbReference>
<evidence type="ECO:0000256" key="3">
    <source>
        <dbReference type="SAM" id="MobiDB-lite"/>
    </source>
</evidence>
<dbReference type="InterPro" id="IPR017937">
    <property type="entry name" value="Thioredoxin_CS"/>
</dbReference>
<dbReference type="InterPro" id="IPR013766">
    <property type="entry name" value="Thioredoxin_domain"/>
</dbReference>
<dbReference type="SUPFAM" id="SSF49785">
    <property type="entry name" value="Galactose-binding domain-like"/>
    <property type="match status" value="1"/>
</dbReference>
<dbReference type="Gene3D" id="2.60.120.470">
    <property type="entry name" value="PITH domain"/>
    <property type="match status" value="1"/>
</dbReference>
<name>A0ABR3ZQT3_9PEZI</name>
<dbReference type="CDD" id="cd02947">
    <property type="entry name" value="TRX_family"/>
    <property type="match status" value="1"/>
</dbReference>
<dbReference type="PANTHER" id="PTHR46115">
    <property type="entry name" value="THIOREDOXIN-LIKE PROTEIN 1"/>
    <property type="match status" value="1"/>
</dbReference>
<proteinExistence type="inferred from homology"/>
<dbReference type="InterPro" id="IPR008979">
    <property type="entry name" value="Galactose-bd-like_sf"/>
</dbReference>
<dbReference type="NCBIfam" id="TIGR01068">
    <property type="entry name" value="thioredoxin"/>
    <property type="match status" value="1"/>
</dbReference>
<evidence type="ECO:0000259" key="4">
    <source>
        <dbReference type="PROSITE" id="PS51352"/>
    </source>
</evidence>
<evidence type="ECO:0000313" key="6">
    <source>
        <dbReference type="EMBL" id="KAL1903048.1"/>
    </source>
</evidence>
<keyword evidence="2" id="KW-1015">Disulfide bond</keyword>
<gene>
    <name evidence="6" type="primary">txl1</name>
    <name evidence="6" type="ORF">Sste5346_000331</name>
</gene>
<dbReference type="Gene3D" id="3.40.30.10">
    <property type="entry name" value="Glutaredoxin"/>
    <property type="match status" value="1"/>
</dbReference>
<comment type="caution">
    <text evidence="6">The sequence shown here is derived from an EMBL/GenBank/DDBJ whole genome shotgun (WGS) entry which is preliminary data.</text>
</comment>
<keyword evidence="7" id="KW-1185">Reference proteome</keyword>